<evidence type="ECO:0000313" key="2">
    <source>
        <dbReference type="Proteomes" id="UP001162501"/>
    </source>
</evidence>
<name>A0AC59Y0N1_RANTA</name>
<accession>A0AC59Y0N1</accession>
<gene>
    <name evidence="1" type="ORF">MRATA1EN22A_LOCUS311</name>
</gene>
<dbReference type="Proteomes" id="UP001162501">
    <property type="component" value="Chromosome 1"/>
</dbReference>
<dbReference type="EMBL" id="OX596085">
    <property type="protein sequence ID" value="CAM9276425.1"/>
    <property type="molecule type" value="Genomic_DNA"/>
</dbReference>
<reference evidence="1" key="2">
    <citation type="submission" date="2025-03" db="EMBL/GenBank/DDBJ databases">
        <authorList>
            <consortium name="ELIXIR-Norway"/>
            <consortium name="Elixir Norway"/>
        </authorList>
    </citation>
    <scope>NUCLEOTIDE SEQUENCE</scope>
</reference>
<protein>
    <submittedName>
        <fullName evidence="1">Uncharacterized protein</fullName>
    </submittedName>
</protein>
<sequence>MKRFVGTKEGQVWIAGHVPELERPPPIPLAPPPFNPQLPRQGTQCLPGGRAARERKREASEIPEWIDRCYVIGAASSTPQEARSREKEAGQRQGPPSQRSSSQKPVRAEHRRRSSLVCFWCHRRCPPLALGFSPGVNGCSTTLLPSFLHKSTRTVSSTTDSSQAMNEPSADHIAGEAGISRVSGQSCVRESLALDPLSLQALPSFTYSQGHPRKFHDLAYSCLGKSFPMSNQDLYC</sequence>
<organism evidence="1 2">
    <name type="scientific">Rangifer tarandus platyrhynchus</name>
    <name type="common">Svalbard reindeer</name>
    <dbReference type="NCBI Taxonomy" id="3082113"/>
    <lineage>
        <taxon>Eukaryota</taxon>
        <taxon>Metazoa</taxon>
        <taxon>Chordata</taxon>
        <taxon>Craniata</taxon>
        <taxon>Vertebrata</taxon>
        <taxon>Euteleostomi</taxon>
        <taxon>Mammalia</taxon>
        <taxon>Eutheria</taxon>
        <taxon>Laurasiatheria</taxon>
        <taxon>Artiodactyla</taxon>
        <taxon>Ruminantia</taxon>
        <taxon>Pecora</taxon>
        <taxon>Cervidae</taxon>
        <taxon>Odocoileinae</taxon>
        <taxon>Rangifer</taxon>
    </lineage>
</organism>
<proteinExistence type="predicted"/>
<evidence type="ECO:0000313" key="1">
    <source>
        <dbReference type="EMBL" id="CAM9276425.1"/>
    </source>
</evidence>
<reference evidence="1" key="1">
    <citation type="submission" date="2023-05" db="EMBL/GenBank/DDBJ databases">
        <authorList>
            <consortium name="ELIXIR-Norway"/>
        </authorList>
    </citation>
    <scope>NUCLEOTIDE SEQUENCE</scope>
</reference>